<accession>A0AA96VKI1</accession>
<dbReference type="CDD" id="cd00093">
    <property type="entry name" value="HTH_XRE"/>
    <property type="match status" value="1"/>
</dbReference>
<feature type="compositionally biased region" description="Basic residues" evidence="1">
    <location>
        <begin position="1"/>
        <end position="11"/>
    </location>
</feature>
<gene>
    <name evidence="3" type="ORF">PW252_02330</name>
</gene>
<dbReference type="InterPro" id="IPR001387">
    <property type="entry name" value="Cro/C1-type_HTH"/>
</dbReference>
<feature type="region of interest" description="Disordered" evidence="1">
    <location>
        <begin position="1"/>
        <end position="21"/>
    </location>
</feature>
<dbReference type="Pfam" id="PF01381">
    <property type="entry name" value="HTH_3"/>
    <property type="match status" value="1"/>
</dbReference>
<dbReference type="KEGG" id="sins:PW252_02330"/>
<evidence type="ECO:0000313" key="3">
    <source>
        <dbReference type="EMBL" id="WNY51520.1"/>
    </source>
</evidence>
<organism evidence="3">
    <name type="scientific">Streptococcus iners</name>
    <dbReference type="NCBI Taxonomy" id="3028084"/>
    <lineage>
        <taxon>Bacteria</taxon>
        <taxon>Bacillati</taxon>
        <taxon>Bacillota</taxon>
        <taxon>Bacilli</taxon>
        <taxon>Lactobacillales</taxon>
        <taxon>Streptococcaceae</taxon>
        <taxon>Streptococcus</taxon>
    </lineage>
</organism>
<dbReference type="RefSeq" id="WP_248051663.1">
    <property type="nucleotide sequence ID" value="NZ_CP118735.1"/>
</dbReference>
<reference evidence="3" key="1">
    <citation type="submission" date="2023-02" db="EMBL/GenBank/DDBJ databases">
        <title>Streptococcus sp. Genome Sequencing and Assembly.</title>
        <authorList>
            <person name="Shore S.M."/>
            <person name="Nicholson T.L."/>
        </authorList>
    </citation>
    <scope>NUCLEOTIDE SEQUENCE</scope>
    <source>
        <strain evidence="3">29887</strain>
    </source>
</reference>
<dbReference type="InterPro" id="IPR010982">
    <property type="entry name" value="Lambda_DNA-bd_dom_sf"/>
</dbReference>
<dbReference type="AlphaFoldDB" id="A0AA96VKI1"/>
<evidence type="ECO:0000259" key="2">
    <source>
        <dbReference type="PROSITE" id="PS50943"/>
    </source>
</evidence>
<dbReference type="SUPFAM" id="SSF47413">
    <property type="entry name" value="lambda repressor-like DNA-binding domains"/>
    <property type="match status" value="1"/>
</dbReference>
<sequence>MIKRHRFSKHAPKPEPEPYAEGTLKDLRLKLGMTQKELAELLEVPKTTICHWERKHTNPPDVIHKLQKMHEDTKDHIKDDGVDIIEKLSYLKHRLGISYDSLAQLVGASHGTSVKDWMDGAKPKLKYVAEINRMYDELKGQHRPKPRKHRPTFCQLDPLDKTSWKAEIENPVIAWR</sequence>
<dbReference type="PROSITE" id="PS50943">
    <property type="entry name" value="HTH_CROC1"/>
    <property type="match status" value="1"/>
</dbReference>
<protein>
    <submittedName>
        <fullName evidence="3">Helix-turn-helix transcriptional regulator</fullName>
    </submittedName>
</protein>
<dbReference type="GO" id="GO:0003677">
    <property type="term" value="F:DNA binding"/>
    <property type="evidence" value="ECO:0007669"/>
    <property type="project" value="InterPro"/>
</dbReference>
<dbReference type="Gene3D" id="1.10.260.40">
    <property type="entry name" value="lambda repressor-like DNA-binding domains"/>
    <property type="match status" value="1"/>
</dbReference>
<dbReference type="SMART" id="SM00530">
    <property type="entry name" value="HTH_XRE"/>
    <property type="match status" value="1"/>
</dbReference>
<feature type="domain" description="HTH cro/C1-type" evidence="2">
    <location>
        <begin position="24"/>
        <end position="59"/>
    </location>
</feature>
<dbReference type="EMBL" id="CP118735">
    <property type="protein sequence ID" value="WNY51520.1"/>
    <property type="molecule type" value="Genomic_DNA"/>
</dbReference>
<evidence type="ECO:0000256" key="1">
    <source>
        <dbReference type="SAM" id="MobiDB-lite"/>
    </source>
</evidence>
<name>A0AA96VKI1_9STRE</name>
<proteinExistence type="predicted"/>